<dbReference type="HAMAP" id="MF_01398">
    <property type="entry name" value="ATP_synth_b_bprime"/>
    <property type="match status" value="1"/>
</dbReference>
<dbReference type="PANTHER" id="PTHR33445:SF2">
    <property type="entry name" value="ATP SYNTHASE SUBUNIT B', CHLOROPLASTIC"/>
    <property type="match status" value="1"/>
</dbReference>
<evidence type="ECO:0000313" key="15">
    <source>
        <dbReference type="EMBL" id="ABE35971.1"/>
    </source>
</evidence>
<comment type="similarity">
    <text evidence="1 13 14">Belongs to the ATPase B chain family.</text>
</comment>
<keyword evidence="2 13" id="KW-0813">Transport</keyword>
<dbReference type="Proteomes" id="UP000001817">
    <property type="component" value="Chromosome 3"/>
</dbReference>
<evidence type="ECO:0000256" key="9">
    <source>
        <dbReference type="ARBA" id="ARBA00023310"/>
    </source>
</evidence>
<dbReference type="KEGG" id="bxb:DR64_8381"/>
<evidence type="ECO:0000256" key="6">
    <source>
        <dbReference type="ARBA" id="ARBA00022989"/>
    </source>
</evidence>
<evidence type="ECO:0000256" key="2">
    <source>
        <dbReference type="ARBA" id="ARBA00022448"/>
    </source>
</evidence>
<dbReference type="PATRIC" id="fig|266265.5.peg.7823"/>
<keyword evidence="7 13" id="KW-0406">Ion transport</keyword>
<dbReference type="PANTHER" id="PTHR33445">
    <property type="entry name" value="ATP SYNTHASE SUBUNIT B', CHLOROPLASTIC"/>
    <property type="match status" value="1"/>
</dbReference>
<dbReference type="eggNOG" id="COG0712">
    <property type="taxonomic scope" value="Bacteria"/>
</dbReference>
<dbReference type="GO" id="GO:0012505">
    <property type="term" value="C:endomembrane system"/>
    <property type="evidence" value="ECO:0007669"/>
    <property type="project" value="UniProtKB-SubCell"/>
</dbReference>
<evidence type="ECO:0000256" key="7">
    <source>
        <dbReference type="ARBA" id="ARBA00023065"/>
    </source>
</evidence>
<keyword evidence="6 13" id="KW-1133">Transmembrane helix</keyword>
<evidence type="ECO:0000256" key="14">
    <source>
        <dbReference type="RuleBase" id="RU003848"/>
    </source>
</evidence>
<dbReference type="KEGG" id="bxe:Bxe_C0044"/>
<dbReference type="eggNOG" id="COG0711">
    <property type="taxonomic scope" value="Bacteria"/>
</dbReference>
<feature type="transmembrane region" description="Helical" evidence="13">
    <location>
        <begin position="6"/>
        <end position="27"/>
    </location>
</feature>
<organism evidence="15 16">
    <name type="scientific">Paraburkholderia xenovorans (strain LB400)</name>
    <dbReference type="NCBI Taxonomy" id="266265"/>
    <lineage>
        <taxon>Bacteria</taxon>
        <taxon>Pseudomonadati</taxon>
        <taxon>Pseudomonadota</taxon>
        <taxon>Betaproteobacteria</taxon>
        <taxon>Burkholderiales</taxon>
        <taxon>Burkholderiaceae</taxon>
        <taxon>Paraburkholderia</taxon>
    </lineage>
</organism>
<evidence type="ECO:0000256" key="8">
    <source>
        <dbReference type="ARBA" id="ARBA00023136"/>
    </source>
</evidence>
<evidence type="ECO:0000256" key="10">
    <source>
        <dbReference type="ARBA" id="ARBA00025198"/>
    </source>
</evidence>
<dbReference type="RefSeq" id="WP_011493231.1">
    <property type="nucleotide sequence ID" value="NC_007953.1"/>
</dbReference>
<dbReference type="EMBL" id="CP000272">
    <property type="protein sequence ID" value="ABE35971.1"/>
    <property type="molecule type" value="Genomic_DNA"/>
</dbReference>
<evidence type="ECO:0000256" key="5">
    <source>
        <dbReference type="ARBA" id="ARBA00022781"/>
    </source>
</evidence>
<keyword evidence="3 13" id="KW-0138">CF(0)</keyword>
<dbReference type="GO" id="GO:0016787">
    <property type="term" value="F:hydrolase activity"/>
    <property type="evidence" value="ECO:0007669"/>
    <property type="project" value="UniProtKB-KW"/>
</dbReference>
<keyword evidence="4 13" id="KW-0812">Transmembrane</keyword>
<dbReference type="Pfam" id="PF00430">
    <property type="entry name" value="ATP-synt_B"/>
    <property type="match status" value="1"/>
</dbReference>
<dbReference type="InterPro" id="IPR050059">
    <property type="entry name" value="ATP_synthase_B_chain"/>
</dbReference>
<comment type="subunit">
    <text evidence="13">F-type ATPases have 2 components, F(1) - the catalytic core - and F(0) - the membrane proton channel. F(1) has five subunits: alpha(3), beta(3), gamma(1), delta(1), epsilon(1). F(0) has three main subunits: a(1), b(2) and c(10-14). The alpha and beta chains form an alternating ring which encloses part of the gamma chain. F(1) is attached to F(0) by a central stalk formed by the gamma and epsilon chains, while a peripheral stalk is formed by the delta and b chains.</text>
</comment>
<dbReference type="GO" id="GO:0045259">
    <property type="term" value="C:proton-transporting ATP synthase complex"/>
    <property type="evidence" value="ECO:0007669"/>
    <property type="project" value="UniProtKB-KW"/>
</dbReference>
<keyword evidence="15" id="KW-0378">Hydrolase</keyword>
<dbReference type="GO" id="GO:0046933">
    <property type="term" value="F:proton-transporting ATP synthase activity, rotational mechanism"/>
    <property type="evidence" value="ECO:0007669"/>
    <property type="project" value="UniProtKB-UniRule"/>
</dbReference>
<evidence type="ECO:0000256" key="4">
    <source>
        <dbReference type="ARBA" id="ARBA00022692"/>
    </source>
</evidence>
<gene>
    <name evidence="13" type="primary">atpF</name>
    <name evidence="15" type="ORF">Bxe_C0044</name>
</gene>
<keyword evidence="13" id="KW-0997">Cell inner membrane</keyword>
<keyword evidence="13" id="KW-1003">Cell membrane</keyword>
<keyword evidence="16" id="KW-1185">Reference proteome</keyword>
<dbReference type="InterPro" id="IPR002146">
    <property type="entry name" value="ATP_synth_b/b'su_bac/chlpt"/>
</dbReference>
<evidence type="ECO:0000256" key="11">
    <source>
        <dbReference type="ARBA" id="ARBA00025614"/>
    </source>
</evidence>
<evidence type="ECO:0000313" key="16">
    <source>
        <dbReference type="Proteomes" id="UP000001817"/>
    </source>
</evidence>
<keyword evidence="9 13" id="KW-0066">ATP synthesis</keyword>
<evidence type="ECO:0000256" key="1">
    <source>
        <dbReference type="ARBA" id="ARBA00005513"/>
    </source>
</evidence>
<evidence type="ECO:0000256" key="3">
    <source>
        <dbReference type="ARBA" id="ARBA00022547"/>
    </source>
</evidence>
<dbReference type="AlphaFoldDB" id="Q13IW8"/>
<dbReference type="GO" id="GO:0046961">
    <property type="term" value="F:proton-transporting ATPase activity, rotational mechanism"/>
    <property type="evidence" value="ECO:0007669"/>
    <property type="project" value="TreeGrafter"/>
</dbReference>
<reference evidence="15 16" key="1">
    <citation type="journal article" date="2006" name="Proc. Natl. Acad. Sci. U.S.A.">
        <title>Burkholderia xenovorans LB400 harbors a multi-replicon, 9.73-Mbp genome shaped for versatility.</title>
        <authorList>
            <person name="Chain P.S."/>
            <person name="Denef V.J."/>
            <person name="Konstantinidis K.T."/>
            <person name="Vergez L.M."/>
            <person name="Agullo L."/>
            <person name="Reyes V.L."/>
            <person name="Hauser L."/>
            <person name="Cordova M."/>
            <person name="Gomez L."/>
            <person name="Gonzalez M."/>
            <person name="Land M."/>
            <person name="Lao V."/>
            <person name="Larimer F."/>
            <person name="LiPuma J.J."/>
            <person name="Mahenthiralingam E."/>
            <person name="Malfatti S.A."/>
            <person name="Marx C.J."/>
            <person name="Parnell J.J."/>
            <person name="Ramette A."/>
            <person name="Richardson P."/>
            <person name="Seeger M."/>
            <person name="Smith D."/>
            <person name="Spilker T."/>
            <person name="Sul W.J."/>
            <person name="Tsoi T.V."/>
            <person name="Ulrich L.E."/>
            <person name="Zhulin I.B."/>
            <person name="Tiedje J.M."/>
        </authorList>
    </citation>
    <scope>NUCLEOTIDE SEQUENCE [LARGE SCALE GENOMIC DNA]</scope>
    <source>
        <strain evidence="15 16">LB400</strain>
    </source>
</reference>
<evidence type="ECO:0000256" key="13">
    <source>
        <dbReference type="HAMAP-Rule" id="MF_01398"/>
    </source>
</evidence>
<sequence>MHIDGWTLGLQTVNVLVLVWLLARYLFRPVAKIIAARQQAATALMADAANARAAALAERSQAADQAAQIAQQRGDLLAAASAEAAALKTSLESAARADADRLRLAAQADLATARQAAAAADANRASRLAIGIAAKLIDRLPQETRIAGFIEGLAAELAKLPAATRAELSPDAPVHLLAPRALKDDELAACHAALARVLGRDLPLPVTVEPALLVGLELEAPHAIVRNSFRADLAYLQSELLAHDTDHA</sequence>
<keyword evidence="8 13" id="KW-0472">Membrane</keyword>
<dbReference type="STRING" id="266265.Bxe_C0044"/>
<dbReference type="OrthoDB" id="466272at2"/>
<keyword evidence="5 13" id="KW-0375">Hydrogen ion transport</keyword>
<protein>
    <recommendedName>
        <fullName evidence="13">ATP synthase subunit b</fullName>
    </recommendedName>
    <alternativeName>
        <fullName evidence="13">ATP synthase F(0) sector subunit b</fullName>
    </alternativeName>
    <alternativeName>
        <fullName evidence="13">ATPase subunit I</fullName>
    </alternativeName>
    <alternativeName>
        <fullName evidence="13">F-type ATPase subunit b</fullName>
        <shortName evidence="13">F-ATPase subunit b</shortName>
    </alternativeName>
</protein>
<dbReference type="GO" id="GO:0005886">
    <property type="term" value="C:plasma membrane"/>
    <property type="evidence" value="ECO:0007669"/>
    <property type="project" value="UniProtKB-SubCell"/>
</dbReference>
<proteinExistence type="inferred from homology"/>
<comment type="function">
    <text evidence="10 13">F(1)F(0) ATP synthase produces ATP from ADP in the presence of a proton or sodium gradient. F-type ATPases consist of two structural domains, F(1) containing the extramembraneous catalytic core and F(0) containing the membrane proton channel, linked together by a central stalk and a peripheral stalk. During catalysis, ATP synthesis in the catalytic domain of F(1) is coupled via a rotary mechanism of the central stalk subunits to proton translocation.</text>
</comment>
<evidence type="ECO:0000256" key="12">
    <source>
        <dbReference type="ARBA" id="ARBA00037847"/>
    </source>
</evidence>
<accession>Q13IW8</accession>
<comment type="function">
    <text evidence="11">Component of the F(0) channel, it forms part of the peripheral stalk, linking F(1) to F(0). The b'-subunit is a diverged and duplicated form of b found in plants and photosynthetic bacteria.</text>
</comment>
<comment type="subcellular location">
    <subcellularLocation>
        <location evidence="13">Cell inner membrane</location>
        <topology evidence="13">Single-pass membrane protein</topology>
    </subcellularLocation>
    <subcellularLocation>
        <location evidence="12">Endomembrane system</location>
        <topology evidence="12">Single-pass membrane protein</topology>
    </subcellularLocation>
</comment>
<name>Q13IW8_PARXL</name>